<gene>
    <name evidence="8" type="ORF">Y1Q_0003699</name>
</gene>
<keyword evidence="6" id="KW-0106">Calcium</keyword>
<sequence>MHITYGFSDTLETTSQKFSLEAETGKFMVREALEFEDTAAYTLAVEANDSGGLVNHYKVEMEVVDKNDNAPEVALTSMSNPIHEESQSRTMIILIHVNDPDDRKTERCHILDNLPFKLV</sequence>
<keyword evidence="2" id="KW-0812">Transmembrane</keyword>
<dbReference type="CDD" id="cd11304">
    <property type="entry name" value="Cadherin_repeat"/>
    <property type="match status" value="1"/>
</dbReference>
<keyword evidence="5" id="KW-0325">Glycoprotein</keyword>
<keyword evidence="4" id="KW-0472">Membrane</keyword>
<organism evidence="8 9">
    <name type="scientific">Alligator mississippiensis</name>
    <name type="common">American alligator</name>
    <dbReference type="NCBI Taxonomy" id="8496"/>
    <lineage>
        <taxon>Eukaryota</taxon>
        <taxon>Metazoa</taxon>
        <taxon>Chordata</taxon>
        <taxon>Craniata</taxon>
        <taxon>Vertebrata</taxon>
        <taxon>Euteleostomi</taxon>
        <taxon>Archelosauria</taxon>
        <taxon>Archosauria</taxon>
        <taxon>Crocodylia</taxon>
        <taxon>Alligatoridae</taxon>
        <taxon>Alligatorinae</taxon>
        <taxon>Alligator</taxon>
    </lineage>
</organism>
<dbReference type="GO" id="GO:0005886">
    <property type="term" value="C:plasma membrane"/>
    <property type="evidence" value="ECO:0007669"/>
    <property type="project" value="TreeGrafter"/>
</dbReference>
<dbReference type="InterPro" id="IPR050174">
    <property type="entry name" value="Protocadherin/Cadherin-CA"/>
</dbReference>
<dbReference type="PROSITE" id="PS50268">
    <property type="entry name" value="CADHERIN_2"/>
    <property type="match status" value="1"/>
</dbReference>
<comment type="caution">
    <text evidence="8">The sequence shown here is derived from an EMBL/GenBank/DDBJ whole genome shotgun (WGS) entry which is preliminary data.</text>
</comment>
<reference evidence="8 9" key="1">
    <citation type="journal article" date="2012" name="Genome Biol.">
        <title>Sequencing three crocodilian genomes to illuminate the evolution of archosaurs and amniotes.</title>
        <authorList>
            <person name="St John J.A."/>
            <person name="Braun E.L."/>
            <person name="Isberg S.R."/>
            <person name="Miles L.G."/>
            <person name="Chong A.Y."/>
            <person name="Gongora J."/>
            <person name="Dalzell P."/>
            <person name="Moran C."/>
            <person name="Bed'hom B."/>
            <person name="Abzhanov A."/>
            <person name="Burgess S.C."/>
            <person name="Cooksey A.M."/>
            <person name="Castoe T.A."/>
            <person name="Crawford N.G."/>
            <person name="Densmore L.D."/>
            <person name="Drew J.C."/>
            <person name="Edwards S.V."/>
            <person name="Faircloth B.C."/>
            <person name="Fujita M.K."/>
            <person name="Greenwold M.J."/>
            <person name="Hoffmann F.G."/>
            <person name="Howard J.M."/>
            <person name="Iguchi T."/>
            <person name="Janes D.E."/>
            <person name="Khan S.Y."/>
            <person name="Kohno S."/>
            <person name="de Koning A.J."/>
            <person name="Lance S.L."/>
            <person name="McCarthy F.M."/>
            <person name="McCormack J.E."/>
            <person name="Merchant M.E."/>
            <person name="Peterson D.G."/>
            <person name="Pollock D.D."/>
            <person name="Pourmand N."/>
            <person name="Raney B.J."/>
            <person name="Roessler K.A."/>
            <person name="Sanford J.R."/>
            <person name="Sawyer R.H."/>
            <person name="Schmidt C.J."/>
            <person name="Triplett E.W."/>
            <person name="Tuberville T.D."/>
            <person name="Venegas-Anaya M."/>
            <person name="Howard J.T."/>
            <person name="Jarvis E.D."/>
            <person name="Guillette L.J.Jr."/>
            <person name="Glenn T.C."/>
            <person name="Green R.E."/>
            <person name="Ray D.A."/>
        </authorList>
    </citation>
    <scope>NUCLEOTIDE SEQUENCE [LARGE SCALE GENOMIC DNA]</scope>
    <source>
        <strain evidence="8">KSC_2009_1</strain>
    </source>
</reference>
<dbReference type="PANTHER" id="PTHR24028">
    <property type="entry name" value="CADHERIN-87A"/>
    <property type="match status" value="1"/>
</dbReference>
<dbReference type="PRINTS" id="PR00205">
    <property type="entry name" value="CADHERIN"/>
</dbReference>
<dbReference type="InterPro" id="IPR002126">
    <property type="entry name" value="Cadherin-like_dom"/>
</dbReference>
<evidence type="ECO:0000313" key="8">
    <source>
        <dbReference type="EMBL" id="KYO37804.1"/>
    </source>
</evidence>
<keyword evidence="3" id="KW-1133">Transmembrane helix</keyword>
<evidence type="ECO:0000256" key="1">
    <source>
        <dbReference type="ARBA" id="ARBA00004167"/>
    </source>
</evidence>
<evidence type="ECO:0000256" key="2">
    <source>
        <dbReference type="ARBA" id="ARBA00022692"/>
    </source>
</evidence>
<evidence type="ECO:0000313" key="9">
    <source>
        <dbReference type="Proteomes" id="UP000050525"/>
    </source>
</evidence>
<protein>
    <recommendedName>
        <fullName evidence="7">Cadherin domain-containing protein</fullName>
    </recommendedName>
</protein>
<evidence type="ECO:0000259" key="7">
    <source>
        <dbReference type="PROSITE" id="PS50268"/>
    </source>
</evidence>
<accession>A0A151NLY6</accession>
<evidence type="ECO:0000256" key="6">
    <source>
        <dbReference type="PROSITE-ProRule" id="PRU00043"/>
    </source>
</evidence>
<evidence type="ECO:0000256" key="5">
    <source>
        <dbReference type="ARBA" id="ARBA00023180"/>
    </source>
</evidence>
<evidence type="ECO:0000256" key="4">
    <source>
        <dbReference type="ARBA" id="ARBA00023136"/>
    </source>
</evidence>
<dbReference type="Gene3D" id="2.60.40.60">
    <property type="entry name" value="Cadherins"/>
    <property type="match status" value="1"/>
</dbReference>
<name>A0A151NLY6_ALLMI</name>
<proteinExistence type="predicted"/>
<keyword evidence="9" id="KW-1185">Reference proteome</keyword>
<dbReference type="GO" id="GO:0005509">
    <property type="term" value="F:calcium ion binding"/>
    <property type="evidence" value="ECO:0007669"/>
    <property type="project" value="UniProtKB-UniRule"/>
</dbReference>
<dbReference type="GO" id="GO:0007156">
    <property type="term" value="P:homophilic cell adhesion via plasma membrane adhesion molecules"/>
    <property type="evidence" value="ECO:0007669"/>
    <property type="project" value="InterPro"/>
</dbReference>
<feature type="domain" description="Cadherin" evidence="7">
    <location>
        <begin position="3"/>
        <end position="73"/>
    </location>
</feature>
<dbReference type="InterPro" id="IPR015919">
    <property type="entry name" value="Cadherin-like_sf"/>
</dbReference>
<dbReference type="Proteomes" id="UP000050525">
    <property type="component" value="Unassembled WGS sequence"/>
</dbReference>
<evidence type="ECO:0000256" key="3">
    <source>
        <dbReference type="ARBA" id="ARBA00022989"/>
    </source>
</evidence>
<dbReference type="SUPFAM" id="SSF49313">
    <property type="entry name" value="Cadherin-like"/>
    <property type="match status" value="2"/>
</dbReference>
<dbReference type="PANTHER" id="PTHR24028:SF73">
    <property type="entry name" value="PROTOCADHERIN GAMMA-B3-RELATED"/>
    <property type="match status" value="1"/>
</dbReference>
<dbReference type="EMBL" id="AKHW03002579">
    <property type="protein sequence ID" value="KYO37804.1"/>
    <property type="molecule type" value="Genomic_DNA"/>
</dbReference>
<dbReference type="AlphaFoldDB" id="A0A151NLY6"/>
<comment type="subcellular location">
    <subcellularLocation>
        <location evidence="1">Membrane</location>
        <topology evidence="1">Single-pass membrane protein</topology>
    </subcellularLocation>
</comment>